<gene>
    <name evidence="1" type="ORF">ABZ508_20945</name>
</gene>
<accession>A0ABV2WAH2</accession>
<dbReference type="InterPro" id="IPR029046">
    <property type="entry name" value="LolA/LolB/LppX"/>
</dbReference>
<dbReference type="RefSeq" id="WP_359805886.1">
    <property type="nucleotide sequence ID" value="NZ_JBEXZQ010000009.1"/>
</dbReference>
<protein>
    <recommendedName>
        <fullName evidence="3">Lipoprotein</fullName>
    </recommendedName>
</protein>
<keyword evidence="2" id="KW-1185">Reference proteome</keyword>
<proteinExistence type="predicted"/>
<dbReference type="EMBL" id="JBEXZR010000019">
    <property type="protein sequence ID" value="MEU0709830.1"/>
    <property type="molecule type" value="Genomic_DNA"/>
</dbReference>
<organism evidence="1 2">
    <name type="scientific">Streptomyces lavendulocolor</name>
    <dbReference type="NCBI Taxonomy" id="67316"/>
    <lineage>
        <taxon>Bacteria</taxon>
        <taxon>Bacillati</taxon>
        <taxon>Actinomycetota</taxon>
        <taxon>Actinomycetes</taxon>
        <taxon>Kitasatosporales</taxon>
        <taxon>Streptomycetaceae</taxon>
        <taxon>Streptomyces</taxon>
    </lineage>
</organism>
<dbReference type="SUPFAM" id="SSF89392">
    <property type="entry name" value="Prokaryotic lipoproteins and lipoprotein localization factors"/>
    <property type="match status" value="1"/>
</dbReference>
<evidence type="ECO:0000313" key="2">
    <source>
        <dbReference type="Proteomes" id="UP001550378"/>
    </source>
</evidence>
<reference evidence="1 2" key="1">
    <citation type="submission" date="2024-06" db="EMBL/GenBank/DDBJ databases">
        <title>The Natural Products Discovery Center: Release of the First 8490 Sequenced Strains for Exploring Actinobacteria Biosynthetic Diversity.</title>
        <authorList>
            <person name="Kalkreuter E."/>
            <person name="Kautsar S.A."/>
            <person name="Yang D."/>
            <person name="Bader C.D."/>
            <person name="Teijaro C.N."/>
            <person name="Fluegel L."/>
            <person name="Davis C.M."/>
            <person name="Simpson J.R."/>
            <person name="Lauterbach L."/>
            <person name="Steele A.D."/>
            <person name="Gui C."/>
            <person name="Meng S."/>
            <person name="Li G."/>
            <person name="Viehrig K."/>
            <person name="Ye F."/>
            <person name="Su P."/>
            <person name="Kiefer A.F."/>
            <person name="Nichols A."/>
            <person name="Cepeda A.J."/>
            <person name="Yan W."/>
            <person name="Fan B."/>
            <person name="Jiang Y."/>
            <person name="Adhikari A."/>
            <person name="Zheng C.-J."/>
            <person name="Schuster L."/>
            <person name="Cowan T.M."/>
            <person name="Smanski M.J."/>
            <person name="Chevrette M.G."/>
            <person name="De Carvalho L.P.S."/>
            <person name="Shen B."/>
        </authorList>
    </citation>
    <scope>NUCLEOTIDE SEQUENCE [LARGE SCALE GENOMIC DNA]</scope>
    <source>
        <strain evidence="1 2">NPDC006337</strain>
    </source>
</reference>
<dbReference type="Gene3D" id="2.50.20.20">
    <property type="match status" value="1"/>
</dbReference>
<evidence type="ECO:0008006" key="3">
    <source>
        <dbReference type="Google" id="ProtNLM"/>
    </source>
</evidence>
<dbReference type="PROSITE" id="PS51257">
    <property type="entry name" value="PROKAR_LIPOPROTEIN"/>
    <property type="match status" value="1"/>
</dbReference>
<name>A0ABV2WAH2_9ACTN</name>
<dbReference type="Proteomes" id="UP001550378">
    <property type="component" value="Unassembled WGS sequence"/>
</dbReference>
<comment type="caution">
    <text evidence="1">The sequence shown here is derived from an EMBL/GenBank/DDBJ whole genome shotgun (WGS) entry which is preliminary data.</text>
</comment>
<evidence type="ECO:0000313" key="1">
    <source>
        <dbReference type="EMBL" id="MEU0709830.1"/>
    </source>
</evidence>
<sequence length="323" mass="34243">MSMSVRKRAGIAAVAAAVLVGVVGCQDTDKGTKKATGTPELQSRDAVTKVVQAAYKKTAEAKTAKVRMTVTMSGSAEAAGTMQMSGVMGWDPTLMDMTMKMPKEMAGAGADADMPEQIRMKWLDEAMYMDLGAKAAKEMDGKRWMKMDLGAMAAASGDKQLQKQMTRGLEDMNQSPAQQLALLLDSPNLKHVGSEKVDGVEAQHYKGTLTFQEMVKSNKSLDVLTEKERKELVVQAEKSGIKGYDTEVWVDGDGFPVKMDLGMTMPQGTVKITANYSDYGVKAAVVAPPAAETFDFMKLMEDLGAAGAGAGAGQGTGGAESGI</sequence>